<dbReference type="EMBL" id="SNVW01000013">
    <property type="protein sequence ID" value="TDN42254.1"/>
    <property type="molecule type" value="Genomic_DNA"/>
</dbReference>
<dbReference type="PROSITE" id="PS51257">
    <property type="entry name" value="PROKAR_LIPOPROTEIN"/>
    <property type="match status" value="1"/>
</dbReference>
<organism evidence="3 4">
    <name type="scientific">Curtobacterium flaccumfaciens</name>
    <dbReference type="NCBI Taxonomy" id="2035"/>
    <lineage>
        <taxon>Bacteria</taxon>
        <taxon>Bacillati</taxon>
        <taxon>Actinomycetota</taxon>
        <taxon>Actinomycetes</taxon>
        <taxon>Micrococcales</taxon>
        <taxon>Microbacteriaceae</taxon>
        <taxon>Curtobacterium</taxon>
    </lineage>
</organism>
<feature type="compositionally biased region" description="Polar residues" evidence="1">
    <location>
        <begin position="185"/>
        <end position="199"/>
    </location>
</feature>
<name>A0A4R6DDL6_9MICO</name>
<evidence type="ECO:0000313" key="3">
    <source>
        <dbReference type="EMBL" id="TDN42254.1"/>
    </source>
</evidence>
<dbReference type="AlphaFoldDB" id="A0A4R6DDL6"/>
<proteinExistence type="predicted"/>
<dbReference type="Proteomes" id="UP000295764">
    <property type="component" value="Unassembled WGS sequence"/>
</dbReference>
<sequence length="199" mass="20970">MTALSGRRLPRSATAVVTALAIGFGVTACSPRPTSVGPSHAKSVWDSVNAEIEASQAVVGTGWLSSDTAARECGVDGAQWVLTRFGPGTHPGERNAQFDELSARWEAMGWRPVRSDFGGVNPGVQLRYPAASSLDDGFFIEYRSTQHGSTLQLQTPCTQGDVDALNREKYGERHTNTPPDIPGTASPSASAEPTTGATP</sequence>
<evidence type="ECO:0000256" key="1">
    <source>
        <dbReference type="SAM" id="MobiDB-lite"/>
    </source>
</evidence>
<feature type="region of interest" description="Disordered" evidence="1">
    <location>
        <begin position="165"/>
        <end position="199"/>
    </location>
</feature>
<feature type="signal peptide" evidence="2">
    <location>
        <begin position="1"/>
        <end position="28"/>
    </location>
</feature>
<feature type="compositionally biased region" description="Basic and acidic residues" evidence="1">
    <location>
        <begin position="165"/>
        <end position="175"/>
    </location>
</feature>
<gene>
    <name evidence="3" type="ORF">EDF64_11331</name>
</gene>
<protein>
    <recommendedName>
        <fullName evidence="5">LppA-like lipoprotein</fullName>
    </recommendedName>
</protein>
<evidence type="ECO:0008006" key="5">
    <source>
        <dbReference type="Google" id="ProtNLM"/>
    </source>
</evidence>
<reference evidence="3 4" key="1">
    <citation type="submission" date="2019-03" db="EMBL/GenBank/DDBJ databases">
        <title>Genomic analyses of the natural microbiome of Caenorhabditis elegans.</title>
        <authorList>
            <person name="Samuel B."/>
        </authorList>
    </citation>
    <scope>NUCLEOTIDE SEQUENCE [LARGE SCALE GENOMIC DNA]</scope>
    <source>
        <strain evidence="3 4">JUb65</strain>
    </source>
</reference>
<keyword evidence="2" id="KW-0732">Signal</keyword>
<evidence type="ECO:0000313" key="4">
    <source>
        <dbReference type="Proteomes" id="UP000295764"/>
    </source>
</evidence>
<accession>A0A4R6DDL6</accession>
<comment type="caution">
    <text evidence="3">The sequence shown here is derived from an EMBL/GenBank/DDBJ whole genome shotgun (WGS) entry which is preliminary data.</text>
</comment>
<evidence type="ECO:0000256" key="2">
    <source>
        <dbReference type="SAM" id="SignalP"/>
    </source>
</evidence>
<feature type="chain" id="PRO_5038598149" description="LppA-like lipoprotein" evidence="2">
    <location>
        <begin position="29"/>
        <end position="199"/>
    </location>
</feature>